<reference evidence="2 3" key="1">
    <citation type="submission" date="2018-12" db="EMBL/GenBank/DDBJ databases">
        <title>Genome sequence and assembly of Colletotrichum trifolii.</title>
        <authorList>
            <person name="Gan P."/>
            <person name="Shirasu K."/>
        </authorList>
    </citation>
    <scope>NUCLEOTIDE SEQUENCE [LARGE SCALE GENOMIC DNA]</scope>
    <source>
        <strain evidence="2 3">543-2</strain>
    </source>
</reference>
<keyword evidence="3" id="KW-1185">Reference proteome</keyword>
<evidence type="ECO:0000313" key="3">
    <source>
        <dbReference type="Proteomes" id="UP000295703"/>
    </source>
</evidence>
<evidence type="ECO:0000256" key="1">
    <source>
        <dbReference type="ARBA" id="ARBA00023002"/>
    </source>
</evidence>
<evidence type="ECO:0000313" key="2">
    <source>
        <dbReference type="EMBL" id="TDZ33510.1"/>
    </source>
</evidence>
<proteinExistence type="predicted"/>
<dbReference type="STRING" id="5466.A0A4R8Q8E7"/>
<dbReference type="Proteomes" id="UP000295703">
    <property type="component" value="Unassembled WGS sequence"/>
</dbReference>
<accession>A0A4R8Q8E7</accession>
<organism evidence="2 3">
    <name type="scientific">Colletotrichum trifolii</name>
    <dbReference type="NCBI Taxonomy" id="5466"/>
    <lineage>
        <taxon>Eukaryota</taxon>
        <taxon>Fungi</taxon>
        <taxon>Dikarya</taxon>
        <taxon>Ascomycota</taxon>
        <taxon>Pezizomycotina</taxon>
        <taxon>Sordariomycetes</taxon>
        <taxon>Hypocreomycetidae</taxon>
        <taxon>Glomerellales</taxon>
        <taxon>Glomerellaceae</taxon>
        <taxon>Colletotrichum</taxon>
        <taxon>Colletotrichum orbiculare species complex</taxon>
    </lineage>
</organism>
<dbReference type="GO" id="GO:0016491">
    <property type="term" value="F:oxidoreductase activity"/>
    <property type="evidence" value="ECO:0007669"/>
    <property type="project" value="UniProtKB-KW"/>
</dbReference>
<dbReference type="Gene3D" id="3.60.130.10">
    <property type="entry name" value="Clavaminate synthase-like"/>
    <property type="match status" value="1"/>
</dbReference>
<keyword evidence="1" id="KW-0560">Oxidoreductase</keyword>
<sequence length="168" mass="18684">MAGQPPITSAIYIAHELSRLAPRFLAKLLDKGVSYVVRGAYGQTVADDDDEAAARRKIEAEVRRHSERFEWHDDGSLSVTHIVPAIRIHEPTSATVFFGNVTWAWGRSRHHGATRPPFRGDDGSYHPPPTFGDGTQMDVEDLDLLLKLAEEGAVDVEWERGDVVLLDN</sequence>
<dbReference type="SUPFAM" id="SSF51197">
    <property type="entry name" value="Clavaminate synthase-like"/>
    <property type="match status" value="1"/>
</dbReference>
<protein>
    <submittedName>
        <fullName evidence="2">Clavaminate synthase-like protein</fullName>
    </submittedName>
</protein>
<comment type="caution">
    <text evidence="2">The sequence shown here is derived from an EMBL/GenBank/DDBJ whole genome shotgun (WGS) entry which is preliminary data.</text>
</comment>
<dbReference type="InterPro" id="IPR042098">
    <property type="entry name" value="TauD-like_sf"/>
</dbReference>
<dbReference type="EMBL" id="RYZW01000452">
    <property type="protein sequence ID" value="TDZ33510.1"/>
    <property type="molecule type" value="Genomic_DNA"/>
</dbReference>
<gene>
    <name evidence="2" type="ORF">CTRI78_v011671</name>
</gene>
<name>A0A4R8Q8E7_COLTR</name>
<dbReference type="AlphaFoldDB" id="A0A4R8Q8E7"/>